<organism evidence="1 2">
    <name type="scientific">Kalanchoe fedtschenkoi</name>
    <name type="common">Lavender scallops</name>
    <name type="synonym">South American air plant</name>
    <dbReference type="NCBI Taxonomy" id="63787"/>
    <lineage>
        <taxon>Eukaryota</taxon>
        <taxon>Viridiplantae</taxon>
        <taxon>Streptophyta</taxon>
        <taxon>Embryophyta</taxon>
        <taxon>Tracheophyta</taxon>
        <taxon>Spermatophyta</taxon>
        <taxon>Magnoliopsida</taxon>
        <taxon>eudicotyledons</taxon>
        <taxon>Gunneridae</taxon>
        <taxon>Pentapetalae</taxon>
        <taxon>Saxifragales</taxon>
        <taxon>Crassulaceae</taxon>
        <taxon>Kalanchoe</taxon>
    </lineage>
</organism>
<name>A0A7N0V621_KALFE</name>
<reference evidence="1" key="1">
    <citation type="submission" date="2021-01" db="UniProtKB">
        <authorList>
            <consortium name="EnsemblPlants"/>
        </authorList>
    </citation>
    <scope>IDENTIFICATION</scope>
</reference>
<protein>
    <submittedName>
        <fullName evidence="1">Uncharacterized protein</fullName>
    </submittedName>
</protein>
<dbReference type="Gramene" id="Kaladp0158s0008.1.v1.1">
    <property type="protein sequence ID" value="Kaladp0158s0008.1.v1.1"/>
    <property type="gene ID" value="Kaladp0158s0008.v1.1"/>
</dbReference>
<keyword evidence="2" id="KW-1185">Reference proteome</keyword>
<dbReference type="Proteomes" id="UP000594263">
    <property type="component" value="Unplaced"/>
</dbReference>
<dbReference type="EnsemblPlants" id="Kaladp0158s0008.1.v1.1">
    <property type="protein sequence ID" value="Kaladp0158s0008.1.v1.1"/>
    <property type="gene ID" value="Kaladp0158s0008.v1.1"/>
</dbReference>
<sequence length="80" mass="8956">MAHDAQTRSSRAPTIVADAILHTFGVPWPEINDGLTYRDVVSSSDTDTTLIDYYSRKHKNSAPLQGWLQRIENGQVCILL</sequence>
<accession>A0A7N0V621</accession>
<evidence type="ECO:0000313" key="1">
    <source>
        <dbReference type="EnsemblPlants" id="Kaladp0158s0008.1.v1.1"/>
    </source>
</evidence>
<proteinExistence type="predicted"/>
<dbReference type="AlphaFoldDB" id="A0A7N0V621"/>
<evidence type="ECO:0000313" key="2">
    <source>
        <dbReference type="Proteomes" id="UP000594263"/>
    </source>
</evidence>